<feature type="compositionally biased region" description="Basic and acidic residues" evidence="4">
    <location>
        <begin position="129"/>
        <end position="142"/>
    </location>
</feature>
<dbReference type="InterPro" id="IPR001487">
    <property type="entry name" value="Bromodomain"/>
</dbReference>
<dbReference type="PROSITE" id="PS51293">
    <property type="entry name" value="SANT"/>
    <property type="match status" value="1"/>
</dbReference>
<feature type="region of interest" description="Disordered" evidence="4">
    <location>
        <begin position="129"/>
        <end position="246"/>
    </location>
</feature>
<evidence type="ECO:0000256" key="2">
    <source>
        <dbReference type="PROSITE-ProRule" id="PRU00035"/>
    </source>
</evidence>
<dbReference type="EMBL" id="JAANQT010000732">
    <property type="protein sequence ID" value="KAG1308787.1"/>
    <property type="molecule type" value="Genomic_DNA"/>
</dbReference>
<dbReference type="InterPro" id="IPR036427">
    <property type="entry name" value="Bromodomain-like_sf"/>
</dbReference>
<reference evidence="7" key="1">
    <citation type="journal article" date="2020" name="Microb. Genom.">
        <title>Genetic diversity of clinical and environmental Mucorales isolates obtained from an investigation of mucormycosis cases among solid organ transplant recipients.</title>
        <authorList>
            <person name="Nguyen M.H."/>
            <person name="Kaul D."/>
            <person name="Muto C."/>
            <person name="Cheng S.J."/>
            <person name="Richter R.A."/>
            <person name="Bruno V.M."/>
            <person name="Liu G."/>
            <person name="Beyhan S."/>
            <person name="Sundermann A.J."/>
            <person name="Mounaud S."/>
            <person name="Pasculle A.W."/>
            <person name="Nierman W.C."/>
            <person name="Driscoll E."/>
            <person name="Cumbie R."/>
            <person name="Clancy C.J."/>
            <person name="Dupont C.L."/>
        </authorList>
    </citation>
    <scope>NUCLEOTIDE SEQUENCE</scope>
    <source>
        <strain evidence="7">GL11</strain>
    </source>
</reference>
<feature type="compositionally biased region" description="Low complexity" evidence="4">
    <location>
        <begin position="500"/>
        <end position="512"/>
    </location>
</feature>
<dbReference type="Proteomes" id="UP000716291">
    <property type="component" value="Unassembled WGS sequence"/>
</dbReference>
<dbReference type="GO" id="GO:0006325">
    <property type="term" value="P:chromatin organization"/>
    <property type="evidence" value="ECO:0007669"/>
    <property type="project" value="UniProtKB-ARBA"/>
</dbReference>
<dbReference type="PROSITE" id="PS50014">
    <property type="entry name" value="BROMODOMAIN_2"/>
    <property type="match status" value="1"/>
</dbReference>
<protein>
    <recommendedName>
        <fullName evidence="9">Bromo domain-containing protein</fullName>
    </recommendedName>
</protein>
<evidence type="ECO:0000259" key="6">
    <source>
        <dbReference type="PROSITE" id="PS51293"/>
    </source>
</evidence>
<keyword evidence="3" id="KW-0175">Coiled coil</keyword>
<feature type="compositionally biased region" description="Polar residues" evidence="4">
    <location>
        <begin position="335"/>
        <end position="352"/>
    </location>
</feature>
<evidence type="ECO:0000256" key="1">
    <source>
        <dbReference type="ARBA" id="ARBA00023117"/>
    </source>
</evidence>
<sequence length="524" mass="60684">MSTTEWTILEKLLLSQAVYKYGEDNWFQIARSLKHHALLDRPSDYFNQKSCSLQYYLMIEDLEKEKRPQFISAQNMPIVIRLARQLYSLRLEELKKEINKDEEKFLILISEIEDIRAGKLDHQFIEYSSEHEKNSESPRVEKTWSGSLLAKERSDGLEKDEKTEEERAIVENKNNQDAERVQVAKESIEIKEKENKESGLSHKSLENTSQEREQKGHKEIQNPEQVESEVKSNVINNSETKEFKADTEKTLDERNGVFIETDKKVDTITTDNTHPQPEWDQLNRLENHIKTKRLADDTEMFEEPRSKRIRMEDDLLGSSIQIESKVENKPGMAHATNTEHSADRSQSITPTDITDIKDGDESMGESNTSTPTNDRSNGNSKKSNKEDPRYRSWLKNISLLWREIANHKNGAMFMSPIKESIAPQYYDIIKKPMDLKTIKFRIRDGLINTTTEFERDVILMLTNSLMYNTEGTEVYQMAKEMLDDAAEQIRVFKTADEDTSAASTHTRAASMAAKERRKSLTSEL</sequence>
<proteinExistence type="predicted"/>
<dbReference type="Pfam" id="PF00439">
    <property type="entry name" value="Bromodomain"/>
    <property type="match status" value="1"/>
</dbReference>
<name>A0A9P6X9Y0_RHIOR</name>
<feature type="compositionally biased region" description="Basic and acidic residues" evidence="4">
    <location>
        <begin position="150"/>
        <end position="221"/>
    </location>
</feature>
<evidence type="ECO:0000313" key="8">
    <source>
        <dbReference type="Proteomes" id="UP000716291"/>
    </source>
</evidence>
<gene>
    <name evidence="7" type="ORF">G6F64_005799</name>
</gene>
<dbReference type="AlphaFoldDB" id="A0A9P6X9Y0"/>
<evidence type="ECO:0000256" key="3">
    <source>
        <dbReference type="SAM" id="Coils"/>
    </source>
</evidence>
<keyword evidence="8" id="KW-1185">Reference proteome</keyword>
<feature type="compositionally biased region" description="Basic residues" evidence="4">
    <location>
        <begin position="515"/>
        <end position="524"/>
    </location>
</feature>
<dbReference type="OrthoDB" id="1742084at2759"/>
<evidence type="ECO:0000259" key="5">
    <source>
        <dbReference type="PROSITE" id="PS50014"/>
    </source>
</evidence>
<dbReference type="SUPFAM" id="SSF47370">
    <property type="entry name" value="Bromodomain"/>
    <property type="match status" value="1"/>
</dbReference>
<dbReference type="PANTHER" id="PTHR15398">
    <property type="entry name" value="BROMODOMAIN-CONTAINING PROTEIN 8"/>
    <property type="match status" value="1"/>
</dbReference>
<dbReference type="GO" id="GO:0035267">
    <property type="term" value="C:NuA4 histone acetyltransferase complex"/>
    <property type="evidence" value="ECO:0007669"/>
    <property type="project" value="TreeGrafter"/>
</dbReference>
<feature type="compositionally biased region" description="Polar residues" evidence="4">
    <location>
        <begin position="364"/>
        <end position="381"/>
    </location>
</feature>
<feature type="domain" description="SANT" evidence="6">
    <location>
        <begin position="1"/>
        <end position="35"/>
    </location>
</feature>
<accession>A0A9P6X9Y0</accession>
<evidence type="ECO:0008006" key="9">
    <source>
        <dbReference type="Google" id="ProtNLM"/>
    </source>
</evidence>
<evidence type="ECO:0000313" key="7">
    <source>
        <dbReference type="EMBL" id="KAG1308787.1"/>
    </source>
</evidence>
<feature type="region of interest" description="Disordered" evidence="4">
    <location>
        <begin position="496"/>
        <end position="524"/>
    </location>
</feature>
<feature type="domain" description="Bromo" evidence="5">
    <location>
        <begin position="405"/>
        <end position="475"/>
    </location>
</feature>
<feature type="coiled-coil region" evidence="3">
    <location>
        <begin position="84"/>
        <end position="111"/>
    </location>
</feature>
<feature type="region of interest" description="Disordered" evidence="4">
    <location>
        <begin position="324"/>
        <end position="387"/>
    </location>
</feature>
<evidence type="ECO:0000256" key="4">
    <source>
        <dbReference type="SAM" id="MobiDB-lite"/>
    </source>
</evidence>
<keyword evidence="1 2" id="KW-0103">Bromodomain</keyword>
<comment type="caution">
    <text evidence="7">The sequence shown here is derived from an EMBL/GenBank/DDBJ whole genome shotgun (WGS) entry which is preliminary data.</text>
</comment>
<organism evidence="7 8">
    <name type="scientific">Rhizopus oryzae</name>
    <name type="common">Mucormycosis agent</name>
    <name type="synonym">Rhizopus arrhizus var. delemar</name>
    <dbReference type="NCBI Taxonomy" id="64495"/>
    <lineage>
        <taxon>Eukaryota</taxon>
        <taxon>Fungi</taxon>
        <taxon>Fungi incertae sedis</taxon>
        <taxon>Mucoromycota</taxon>
        <taxon>Mucoromycotina</taxon>
        <taxon>Mucoromycetes</taxon>
        <taxon>Mucorales</taxon>
        <taxon>Mucorineae</taxon>
        <taxon>Rhizopodaceae</taxon>
        <taxon>Rhizopus</taxon>
    </lineage>
</organism>
<dbReference type="Gene3D" id="1.20.920.10">
    <property type="entry name" value="Bromodomain-like"/>
    <property type="match status" value="1"/>
</dbReference>
<dbReference type="PANTHER" id="PTHR15398:SF4">
    <property type="entry name" value="BROMODOMAIN-CONTAINING PROTEIN 8 ISOFORM X1"/>
    <property type="match status" value="1"/>
</dbReference>
<dbReference type="PRINTS" id="PR00503">
    <property type="entry name" value="BROMODOMAIN"/>
</dbReference>
<dbReference type="SMART" id="SM00297">
    <property type="entry name" value="BROMO"/>
    <property type="match status" value="1"/>
</dbReference>
<dbReference type="InterPro" id="IPR017884">
    <property type="entry name" value="SANT_dom"/>
</dbReference>